<evidence type="ECO:0000313" key="1">
    <source>
        <dbReference type="EMBL" id="OGL82772.1"/>
    </source>
</evidence>
<comment type="caution">
    <text evidence="1">The sequence shown here is derived from an EMBL/GenBank/DDBJ whole genome shotgun (WGS) entry which is preliminary data.</text>
</comment>
<reference evidence="1 2" key="1">
    <citation type="journal article" date="2016" name="Nat. Commun.">
        <title>Thousands of microbial genomes shed light on interconnected biogeochemical processes in an aquifer system.</title>
        <authorList>
            <person name="Anantharaman K."/>
            <person name="Brown C.T."/>
            <person name="Hug L.A."/>
            <person name="Sharon I."/>
            <person name="Castelle C.J."/>
            <person name="Probst A.J."/>
            <person name="Thomas B.C."/>
            <person name="Singh A."/>
            <person name="Wilkins M.J."/>
            <person name="Karaoz U."/>
            <person name="Brodie E.L."/>
            <person name="Williams K.H."/>
            <person name="Hubbard S.S."/>
            <person name="Banfield J.F."/>
        </authorList>
    </citation>
    <scope>NUCLEOTIDE SEQUENCE [LARGE SCALE GENOMIC DNA]</scope>
</reference>
<gene>
    <name evidence="1" type="ORF">A2936_05555</name>
</gene>
<organism evidence="1 2">
    <name type="scientific">Candidatus Uhrbacteria bacterium RIFCSPLOWO2_01_FULL_47_25</name>
    <dbReference type="NCBI Taxonomy" id="1802402"/>
    <lineage>
        <taxon>Bacteria</taxon>
        <taxon>Candidatus Uhriibacteriota</taxon>
    </lineage>
</organism>
<accession>A0A1F7UWU5</accession>
<proteinExistence type="predicted"/>
<evidence type="ECO:0000313" key="2">
    <source>
        <dbReference type="Proteomes" id="UP000176846"/>
    </source>
</evidence>
<evidence type="ECO:0008006" key="3">
    <source>
        <dbReference type="Google" id="ProtNLM"/>
    </source>
</evidence>
<dbReference type="AlphaFoldDB" id="A0A1F7UWU5"/>
<protein>
    <recommendedName>
        <fullName evidence="3">DUF218 domain-containing protein</fullName>
    </recommendedName>
</protein>
<dbReference type="Proteomes" id="UP000176846">
    <property type="component" value="Unassembled WGS sequence"/>
</dbReference>
<name>A0A1F7UWU5_9BACT</name>
<sequence length="229" mass="27134">MNDVFLVFGYGVPRDILKDENYNFYLKMVFNKIYGFAVKNKIVKPIIITCGGETDMLKPYKRTEADEMIKLFGAFIKERPFLKPMTKNWLFIPENKSLSTLENLLNSKNIVAKRKIKKANFFIFCEQTREKRIKVLTKKILDKNYYFLVVPIDFDVSANRYLSPEFLAKKEKAELKHSLWALQSPEKLKKHHEVFVEKIAYLRKAGPKVHAEAVKKWWEQKLKEDDFQK</sequence>
<dbReference type="EMBL" id="MGEK01000008">
    <property type="protein sequence ID" value="OGL82772.1"/>
    <property type="molecule type" value="Genomic_DNA"/>
</dbReference>